<reference evidence="2 3" key="1">
    <citation type="journal article" date="2019" name="Nat. Ecol. Evol.">
        <title>Megaphylogeny resolves global patterns of mushroom evolution.</title>
        <authorList>
            <person name="Varga T."/>
            <person name="Krizsan K."/>
            <person name="Foldi C."/>
            <person name="Dima B."/>
            <person name="Sanchez-Garcia M."/>
            <person name="Sanchez-Ramirez S."/>
            <person name="Szollosi G.J."/>
            <person name="Szarkandi J.G."/>
            <person name="Papp V."/>
            <person name="Albert L."/>
            <person name="Andreopoulos W."/>
            <person name="Angelini C."/>
            <person name="Antonin V."/>
            <person name="Barry K.W."/>
            <person name="Bougher N.L."/>
            <person name="Buchanan P."/>
            <person name="Buyck B."/>
            <person name="Bense V."/>
            <person name="Catcheside P."/>
            <person name="Chovatia M."/>
            <person name="Cooper J."/>
            <person name="Damon W."/>
            <person name="Desjardin D."/>
            <person name="Finy P."/>
            <person name="Geml J."/>
            <person name="Haridas S."/>
            <person name="Hughes K."/>
            <person name="Justo A."/>
            <person name="Karasinski D."/>
            <person name="Kautmanova I."/>
            <person name="Kiss B."/>
            <person name="Kocsube S."/>
            <person name="Kotiranta H."/>
            <person name="LaButti K.M."/>
            <person name="Lechner B.E."/>
            <person name="Liimatainen K."/>
            <person name="Lipzen A."/>
            <person name="Lukacs Z."/>
            <person name="Mihaltcheva S."/>
            <person name="Morgado L.N."/>
            <person name="Niskanen T."/>
            <person name="Noordeloos M.E."/>
            <person name="Ohm R.A."/>
            <person name="Ortiz-Santana B."/>
            <person name="Ovrebo C."/>
            <person name="Racz N."/>
            <person name="Riley R."/>
            <person name="Savchenko A."/>
            <person name="Shiryaev A."/>
            <person name="Soop K."/>
            <person name="Spirin V."/>
            <person name="Szebenyi C."/>
            <person name="Tomsovsky M."/>
            <person name="Tulloss R.E."/>
            <person name="Uehling J."/>
            <person name="Grigoriev I.V."/>
            <person name="Vagvolgyi C."/>
            <person name="Papp T."/>
            <person name="Martin F.M."/>
            <person name="Miettinen O."/>
            <person name="Hibbett D.S."/>
            <person name="Nagy L.G."/>
        </authorList>
    </citation>
    <scope>NUCLEOTIDE SEQUENCE [LARGE SCALE GENOMIC DNA]</scope>
    <source>
        <strain evidence="2 3">CBS 121175</strain>
    </source>
</reference>
<name>A0A5C3L415_COPMA</name>
<keyword evidence="1" id="KW-0812">Transmembrane</keyword>
<organism evidence="2 3">
    <name type="scientific">Coprinopsis marcescibilis</name>
    <name type="common">Agaric fungus</name>
    <name type="synonym">Psathyrella marcescibilis</name>
    <dbReference type="NCBI Taxonomy" id="230819"/>
    <lineage>
        <taxon>Eukaryota</taxon>
        <taxon>Fungi</taxon>
        <taxon>Dikarya</taxon>
        <taxon>Basidiomycota</taxon>
        <taxon>Agaricomycotina</taxon>
        <taxon>Agaricomycetes</taxon>
        <taxon>Agaricomycetidae</taxon>
        <taxon>Agaricales</taxon>
        <taxon>Agaricineae</taxon>
        <taxon>Psathyrellaceae</taxon>
        <taxon>Coprinopsis</taxon>
    </lineage>
</organism>
<evidence type="ECO:0000313" key="2">
    <source>
        <dbReference type="EMBL" id="TFK27455.1"/>
    </source>
</evidence>
<proteinExistence type="predicted"/>
<feature type="transmembrane region" description="Helical" evidence="1">
    <location>
        <begin position="79"/>
        <end position="101"/>
    </location>
</feature>
<evidence type="ECO:0000256" key="1">
    <source>
        <dbReference type="SAM" id="Phobius"/>
    </source>
</evidence>
<dbReference type="OrthoDB" id="2943398at2759"/>
<dbReference type="Proteomes" id="UP000307440">
    <property type="component" value="Unassembled WGS sequence"/>
</dbReference>
<dbReference type="AlphaFoldDB" id="A0A5C3L415"/>
<sequence length="200" mass="22010">MDGIRPFPSVLKHKQCTTDSEPKAQNHSNLDHVFQRRLSDYEYSQYLEAAFSPAKYAIFSTFGSLLLSFSGVLHSRTTLSAKVGCIGGTVLTIVYMVLLLSRTEGDKGDGKNGKETPQTTRQTASIVMDEIFYSAFASGIGSVVCIMTSHPVDSFSQMVAGALGPPLVALMCGVCLGVLFVALNLYWRISDWYIAYRMRR</sequence>
<feature type="transmembrane region" description="Helical" evidence="1">
    <location>
        <begin position="131"/>
        <end position="152"/>
    </location>
</feature>
<dbReference type="EMBL" id="ML210164">
    <property type="protein sequence ID" value="TFK27455.1"/>
    <property type="molecule type" value="Genomic_DNA"/>
</dbReference>
<evidence type="ECO:0000313" key="3">
    <source>
        <dbReference type="Proteomes" id="UP000307440"/>
    </source>
</evidence>
<feature type="transmembrane region" description="Helical" evidence="1">
    <location>
        <begin position="167"/>
        <end position="189"/>
    </location>
</feature>
<accession>A0A5C3L415</accession>
<keyword evidence="3" id="KW-1185">Reference proteome</keyword>
<protein>
    <submittedName>
        <fullName evidence="2">Uncharacterized protein</fullName>
    </submittedName>
</protein>
<keyword evidence="1" id="KW-0472">Membrane</keyword>
<gene>
    <name evidence="2" type="ORF">FA15DRAFT_635582</name>
</gene>
<keyword evidence="1" id="KW-1133">Transmembrane helix</keyword>